<evidence type="ECO:0000313" key="4">
    <source>
        <dbReference type="Proteomes" id="UP000734854"/>
    </source>
</evidence>
<proteinExistence type="predicted"/>
<feature type="compositionally biased region" description="Polar residues" evidence="1">
    <location>
        <begin position="11"/>
        <end position="22"/>
    </location>
</feature>
<dbReference type="InterPro" id="IPR045117">
    <property type="entry name" value="ATXN2-like"/>
</dbReference>
<dbReference type="PANTHER" id="PTHR12854:SF7">
    <property type="entry name" value="ATAXIN-2 HOMOLOG"/>
    <property type="match status" value="1"/>
</dbReference>
<comment type="caution">
    <text evidence="3">The sequence shown here is derived from an EMBL/GenBank/DDBJ whole genome shotgun (WGS) entry which is preliminary data.</text>
</comment>
<dbReference type="GO" id="GO:0003729">
    <property type="term" value="F:mRNA binding"/>
    <property type="evidence" value="ECO:0007669"/>
    <property type="project" value="TreeGrafter"/>
</dbReference>
<dbReference type="Proteomes" id="UP000734854">
    <property type="component" value="Unassembled WGS sequence"/>
</dbReference>
<keyword evidence="4" id="KW-1185">Reference proteome</keyword>
<organism evidence="3 4">
    <name type="scientific">Zingiber officinale</name>
    <name type="common">Ginger</name>
    <name type="synonym">Amomum zingiber</name>
    <dbReference type="NCBI Taxonomy" id="94328"/>
    <lineage>
        <taxon>Eukaryota</taxon>
        <taxon>Viridiplantae</taxon>
        <taxon>Streptophyta</taxon>
        <taxon>Embryophyta</taxon>
        <taxon>Tracheophyta</taxon>
        <taxon>Spermatophyta</taxon>
        <taxon>Magnoliopsida</taxon>
        <taxon>Liliopsida</taxon>
        <taxon>Zingiberales</taxon>
        <taxon>Zingiberaceae</taxon>
        <taxon>Zingiber</taxon>
    </lineage>
</organism>
<evidence type="ECO:0000256" key="1">
    <source>
        <dbReference type="SAM" id="MobiDB-lite"/>
    </source>
</evidence>
<dbReference type="Gene3D" id="2.30.30.100">
    <property type="match status" value="1"/>
</dbReference>
<evidence type="ECO:0000313" key="3">
    <source>
        <dbReference type="EMBL" id="KAG6514465.1"/>
    </source>
</evidence>
<sequence length="606" mass="66972">MPAQKSRLGMNPQQGRASTNGYSRRRVDTMTGSKMENKMQPKKSASPNFGKITGPSRDRLIYVLSFLIGHHVEVHVKNGSIISGIFHATNADRDFEIVLKMAQVVKDASMREQKSSRDNITTPQLMIVPTRELVQLLAKDVSLDEFTKGHSNEKGKDLLIDSVISHSHHLETERELTPWIPDEDDPECPELENIFDGTLDRNWDQFEANAALFGVKSTFNEEIYTTKLERGPQMKEREKVASRIVREIEGQEAHDFHQAEERGFNFHDDLDEESRYSSVCRESNDTRFRETENTCNSEIFSGSVGVVTSKSYPEPSSTEVCSEVQALQNETLASSTSSSLDEDKYLHTDKDLGIYPVSDCNHQASDRITQRSPPLDGESRLDSNQKDQSDKIENIVQDSRASEGGFEGLSANGTLCNPSSSSQGDITNEPSDSQVLVNVSTAIKSVASRVRPGSSSNHVPADSAPNQPGLSPSSSSGSLSSEKSTLNVNAKEFKLNPNAKSFTPSTSARPQAEVSDGSFYYPNNVASLQPMHGLPVGMGVAPFGHQPVFYNPHAPPMQSSQAYIHPNGSMYGQQMIVGQPPQFYYVQGYPPIAAFIQEMQHKGRKY</sequence>
<reference evidence="3 4" key="1">
    <citation type="submission" date="2020-08" db="EMBL/GenBank/DDBJ databases">
        <title>Plant Genome Project.</title>
        <authorList>
            <person name="Zhang R.-G."/>
        </authorList>
    </citation>
    <scope>NUCLEOTIDE SEQUENCE [LARGE SCALE GENOMIC DNA]</scope>
    <source>
        <tissue evidence="3">Rhizome</tissue>
    </source>
</reference>
<dbReference type="SMART" id="SM01272">
    <property type="entry name" value="LsmAD"/>
    <property type="match status" value="1"/>
</dbReference>
<gene>
    <name evidence="3" type="ORF">ZIOFF_024824</name>
</gene>
<feature type="domain" description="LsmAD" evidence="2">
    <location>
        <begin position="213"/>
        <end position="282"/>
    </location>
</feature>
<feature type="region of interest" description="Disordered" evidence="1">
    <location>
        <begin position="356"/>
        <end position="431"/>
    </location>
</feature>
<feature type="region of interest" description="Disordered" evidence="1">
    <location>
        <begin position="448"/>
        <end position="485"/>
    </location>
</feature>
<dbReference type="InterPro" id="IPR025852">
    <property type="entry name" value="SM_dom_ATX"/>
</dbReference>
<accession>A0A8J5GUX2</accession>
<evidence type="ECO:0000259" key="2">
    <source>
        <dbReference type="SMART" id="SM01272"/>
    </source>
</evidence>
<dbReference type="Pfam" id="PF14438">
    <property type="entry name" value="SM-ATX"/>
    <property type="match status" value="1"/>
</dbReference>
<dbReference type="AlphaFoldDB" id="A0A8J5GUX2"/>
<dbReference type="InterPro" id="IPR009604">
    <property type="entry name" value="LsmAD_domain"/>
</dbReference>
<dbReference type="GO" id="GO:0010494">
    <property type="term" value="C:cytoplasmic stress granule"/>
    <property type="evidence" value="ECO:0007669"/>
    <property type="project" value="TreeGrafter"/>
</dbReference>
<feature type="compositionally biased region" description="Polar residues" evidence="1">
    <location>
        <begin position="411"/>
        <end position="431"/>
    </location>
</feature>
<dbReference type="FunFam" id="2.30.30.100:FF:000054">
    <property type="entry name" value="Polyadenylate-binding protein-interacting protein 3"/>
    <property type="match status" value="1"/>
</dbReference>
<protein>
    <recommendedName>
        <fullName evidence="2">LsmAD domain-containing protein</fullName>
    </recommendedName>
</protein>
<dbReference type="Pfam" id="PF06741">
    <property type="entry name" value="LsmAD"/>
    <property type="match status" value="1"/>
</dbReference>
<name>A0A8J5GUX2_ZINOF</name>
<dbReference type="GO" id="GO:0034063">
    <property type="term" value="P:stress granule assembly"/>
    <property type="evidence" value="ECO:0007669"/>
    <property type="project" value="TreeGrafter"/>
</dbReference>
<feature type="compositionally biased region" description="Basic and acidic residues" evidence="1">
    <location>
        <begin position="377"/>
        <end position="393"/>
    </location>
</feature>
<feature type="region of interest" description="Disordered" evidence="1">
    <location>
        <begin position="1"/>
        <end position="51"/>
    </location>
</feature>
<feature type="compositionally biased region" description="Low complexity" evidence="1">
    <location>
        <begin position="468"/>
        <end position="481"/>
    </location>
</feature>
<dbReference type="PANTHER" id="PTHR12854">
    <property type="entry name" value="ATAXIN 2-RELATED"/>
    <property type="match status" value="1"/>
</dbReference>
<dbReference type="EMBL" id="JACMSC010000007">
    <property type="protein sequence ID" value="KAG6514465.1"/>
    <property type="molecule type" value="Genomic_DNA"/>
</dbReference>